<evidence type="ECO:0000313" key="1">
    <source>
        <dbReference type="EMBL" id="KAJ8867075.1"/>
    </source>
</evidence>
<sequence length="677" mass="75418">MHSTHRSLLAVDTYTVEVLYERGDLFVLHKQVVSPRHILHYVSLYLLVLQDCHAIVYEYGGWRRLKVGPGSIVKLLTAGGIYLKSGGGFCISTVVTLRLIVFNSASRYKSMKYSWQNKHAPFRQMSSTTSCSLPSHQHTQFINMGPPPGVAHFAIPKHDKRHIWEIAKHVAHGEMIQKGGRNREWTTVVRSLEKGVRTGGSTVKSGAGSAIPGEQEVLLETGPAPSKAPPAVHCLRGGRLVRHWVRGHRHLVTPAYHAPRHPCAEKYIRPSQGVEARGPLNYSRLVYRLVHQGLYKNQVRLQVSCNIGFSIWFRPIYTCLGYRRRIWVEGNTGIVSLNCTSSQICTKPHSTVLQPDAASQLLCTLLFFVTQSDTRLSPTGRDVRSLQRTLSILNRSISELRSAAPTDRLMTSERRSVTLRNTLVVVLSDEPPRSCTAHQVAPAVCGPRSQPRPSQCCHALIWCSEAGSHRLFAYEMSPGLDTCLPPLGPPFDPRPQERNFRPGIVVRLALRCCGGRYLQLPMPTLADLYLHYDIKGSRLELQVLRNTTGREALVRSETRKYFQARVANCMANLVQSPAESPDLRKWESCRTMPLVGGFSPVSPVSPTLSFRRRSILTSITIIGSQNLAVKSQRRLHPSTFSGFRSPISATCLPADSRGQTPGATRRVRCALLYAADS</sequence>
<keyword evidence="2" id="KW-1185">Reference proteome</keyword>
<evidence type="ECO:0000313" key="2">
    <source>
        <dbReference type="Proteomes" id="UP001159363"/>
    </source>
</evidence>
<dbReference type="EMBL" id="JARBHB010000016">
    <property type="protein sequence ID" value="KAJ8867075.1"/>
    <property type="molecule type" value="Genomic_DNA"/>
</dbReference>
<comment type="caution">
    <text evidence="1">The sequence shown here is derived from an EMBL/GenBank/DDBJ whole genome shotgun (WGS) entry which is preliminary data.</text>
</comment>
<dbReference type="Proteomes" id="UP001159363">
    <property type="component" value="Chromosome 15"/>
</dbReference>
<organism evidence="1 2">
    <name type="scientific">Dryococelus australis</name>
    <dbReference type="NCBI Taxonomy" id="614101"/>
    <lineage>
        <taxon>Eukaryota</taxon>
        <taxon>Metazoa</taxon>
        <taxon>Ecdysozoa</taxon>
        <taxon>Arthropoda</taxon>
        <taxon>Hexapoda</taxon>
        <taxon>Insecta</taxon>
        <taxon>Pterygota</taxon>
        <taxon>Neoptera</taxon>
        <taxon>Polyneoptera</taxon>
        <taxon>Phasmatodea</taxon>
        <taxon>Verophasmatodea</taxon>
        <taxon>Anareolatae</taxon>
        <taxon>Phasmatidae</taxon>
        <taxon>Eurycanthinae</taxon>
        <taxon>Dryococelus</taxon>
    </lineage>
</organism>
<reference evidence="1 2" key="1">
    <citation type="submission" date="2023-02" db="EMBL/GenBank/DDBJ databases">
        <title>LHISI_Scaffold_Assembly.</title>
        <authorList>
            <person name="Stuart O.P."/>
            <person name="Cleave R."/>
            <person name="Magrath M.J.L."/>
            <person name="Mikheyev A.S."/>
        </authorList>
    </citation>
    <scope>NUCLEOTIDE SEQUENCE [LARGE SCALE GENOMIC DNA]</scope>
    <source>
        <strain evidence="1">Daus_M_001</strain>
        <tissue evidence="1">Leg muscle</tissue>
    </source>
</reference>
<accession>A0ABQ9G3P3</accession>
<name>A0ABQ9G3P3_9NEOP</name>
<gene>
    <name evidence="1" type="ORF">PR048_032937</name>
</gene>
<proteinExistence type="predicted"/>
<protein>
    <submittedName>
        <fullName evidence="1">Uncharacterized protein</fullName>
    </submittedName>
</protein>